<dbReference type="Gene3D" id="3.10.540.10">
    <property type="entry name" value="duf1285 like domain"/>
    <property type="match status" value="1"/>
</dbReference>
<dbReference type="PIRSF" id="PIRSF029557">
    <property type="entry name" value="UCP029557"/>
    <property type="match status" value="1"/>
</dbReference>
<dbReference type="Gene3D" id="2.30.270.10">
    <property type="entry name" value="duf1285 protein"/>
    <property type="match status" value="1"/>
</dbReference>
<feature type="domain" description="DUF1285" evidence="2">
    <location>
        <begin position="88"/>
        <end position="178"/>
    </location>
</feature>
<protein>
    <submittedName>
        <fullName evidence="3">FIG003620: Proteophosphoglycan</fullName>
    </submittedName>
</protein>
<evidence type="ECO:0000313" key="3">
    <source>
        <dbReference type="EMBL" id="VAV92457.1"/>
    </source>
</evidence>
<dbReference type="Pfam" id="PF06938">
    <property type="entry name" value="DUF1285_N"/>
    <property type="match status" value="1"/>
</dbReference>
<proteinExistence type="predicted"/>
<sequence length="187" mass="20533">MGMENLIAAAKANAAGENLPPVEQWHPQNCANMSMKILRNGTWLHDGQPIVRQALIKLFSTILRKDQNGKTWLVTPVEKVLVEVEAAPFIAVSVDRDGEAEAANLFFTSNVGEVIRADAAHPIRVQTDPVTLEPAPFVLVRGRLEAMLSRPVFYQLVNWATEQDQQLGVFSHGQFFALGPAGVHEIG</sequence>
<dbReference type="InterPro" id="IPR048342">
    <property type="entry name" value="DUF1285_C"/>
</dbReference>
<dbReference type="AlphaFoldDB" id="A0A3B0RKF0"/>
<evidence type="ECO:0000259" key="1">
    <source>
        <dbReference type="Pfam" id="PF06938"/>
    </source>
</evidence>
<dbReference type="EMBL" id="UOEE01000144">
    <property type="protein sequence ID" value="VAV92457.1"/>
    <property type="molecule type" value="Genomic_DNA"/>
</dbReference>
<dbReference type="Pfam" id="PF21028">
    <property type="entry name" value="DUF1285_C"/>
    <property type="match status" value="1"/>
</dbReference>
<dbReference type="InterPro" id="IPR048341">
    <property type="entry name" value="DUF1285_N"/>
</dbReference>
<dbReference type="InterPro" id="IPR010707">
    <property type="entry name" value="DUF1285"/>
</dbReference>
<dbReference type="InterPro" id="IPR023361">
    <property type="entry name" value="DUF1285_beta_roll_sf"/>
</dbReference>
<gene>
    <name evidence="3" type="ORF">MNBD_ALPHA06-360</name>
</gene>
<evidence type="ECO:0000259" key="2">
    <source>
        <dbReference type="Pfam" id="PF21028"/>
    </source>
</evidence>
<name>A0A3B0RKF0_9ZZZZ</name>
<accession>A0A3B0RKF0</accession>
<organism evidence="3">
    <name type="scientific">hydrothermal vent metagenome</name>
    <dbReference type="NCBI Taxonomy" id="652676"/>
    <lineage>
        <taxon>unclassified sequences</taxon>
        <taxon>metagenomes</taxon>
        <taxon>ecological metagenomes</taxon>
    </lineage>
</organism>
<feature type="domain" description="DUF1285" evidence="1">
    <location>
        <begin position="20"/>
        <end position="86"/>
    </location>
</feature>
<reference evidence="3" key="1">
    <citation type="submission" date="2018-06" db="EMBL/GenBank/DDBJ databases">
        <authorList>
            <person name="Zhirakovskaya E."/>
        </authorList>
    </citation>
    <scope>NUCLEOTIDE SEQUENCE</scope>
</reference>